<dbReference type="Gene3D" id="3.40.50.150">
    <property type="entry name" value="Vaccinia Virus protein VP39"/>
    <property type="match status" value="1"/>
</dbReference>
<evidence type="ECO:0000313" key="10">
    <source>
        <dbReference type="Proteomes" id="UP000478417"/>
    </source>
</evidence>
<dbReference type="InterPro" id="IPR023095">
    <property type="entry name" value="Ade_MeTrfase_dom_2"/>
</dbReference>
<dbReference type="Pfam" id="PF02086">
    <property type="entry name" value="MethyltransfD12"/>
    <property type="match status" value="1"/>
</dbReference>
<dbReference type="PANTHER" id="PTHR30481">
    <property type="entry name" value="DNA ADENINE METHYLASE"/>
    <property type="match status" value="1"/>
</dbReference>
<dbReference type="GO" id="GO:0009307">
    <property type="term" value="P:DNA restriction-modification system"/>
    <property type="evidence" value="ECO:0007669"/>
    <property type="project" value="InterPro"/>
</dbReference>
<evidence type="ECO:0000256" key="4">
    <source>
        <dbReference type="ARBA" id="ARBA00022679"/>
    </source>
</evidence>
<proteinExistence type="inferred from homology"/>
<comment type="similarity">
    <text evidence="1 8">Belongs to the N(4)/N(6)-methyltransferase family.</text>
</comment>
<gene>
    <name evidence="9" type="ORF">G0Q06_00740</name>
</gene>
<dbReference type="GO" id="GO:0043565">
    <property type="term" value="F:sequence-specific DNA binding"/>
    <property type="evidence" value="ECO:0007669"/>
    <property type="project" value="TreeGrafter"/>
</dbReference>
<dbReference type="GO" id="GO:0006298">
    <property type="term" value="P:mismatch repair"/>
    <property type="evidence" value="ECO:0007669"/>
    <property type="project" value="TreeGrafter"/>
</dbReference>
<feature type="binding site" evidence="7">
    <location>
        <position position="10"/>
    </location>
    <ligand>
        <name>S-adenosyl-L-methionine</name>
        <dbReference type="ChEBI" id="CHEBI:59789"/>
    </ligand>
</feature>
<dbReference type="EC" id="2.1.1.72" evidence="2 8"/>
<comment type="caution">
    <text evidence="9">The sequence shown here is derived from an EMBL/GenBank/DDBJ whole genome shotgun (WGS) entry which is preliminary data.</text>
</comment>
<dbReference type="GO" id="GO:0009007">
    <property type="term" value="F:site-specific DNA-methyltransferase (adenine-specific) activity"/>
    <property type="evidence" value="ECO:0007669"/>
    <property type="project" value="UniProtKB-UniRule"/>
</dbReference>
<reference evidence="9 10" key="1">
    <citation type="submission" date="2020-02" db="EMBL/GenBank/DDBJ databases">
        <title>Albibacoteraceae fam. nov., the first described family within the subdivision 4 Verrucomicrobia.</title>
        <authorList>
            <person name="Xi F."/>
        </authorList>
    </citation>
    <scope>NUCLEOTIDE SEQUENCE [LARGE SCALE GENOMIC DNA]</scope>
    <source>
        <strain evidence="9 10">CK1056</strain>
    </source>
</reference>
<dbReference type="InterPro" id="IPR012327">
    <property type="entry name" value="MeTrfase_D12"/>
</dbReference>
<dbReference type="PRINTS" id="PR00505">
    <property type="entry name" value="D12N6MTFRASE"/>
</dbReference>
<evidence type="ECO:0000256" key="3">
    <source>
        <dbReference type="ARBA" id="ARBA00022603"/>
    </source>
</evidence>
<dbReference type="AlphaFoldDB" id="A0A6B2LZM6"/>
<dbReference type="Proteomes" id="UP000478417">
    <property type="component" value="Unassembled WGS sequence"/>
</dbReference>
<dbReference type="InterPro" id="IPR012263">
    <property type="entry name" value="M_m6A_EcoRV"/>
</dbReference>
<keyword evidence="10" id="KW-1185">Reference proteome</keyword>
<dbReference type="Gene3D" id="1.10.1020.10">
    <property type="entry name" value="Adenine-specific Methyltransferase, Domain 2"/>
    <property type="match status" value="1"/>
</dbReference>
<dbReference type="InterPro" id="IPR002052">
    <property type="entry name" value="DNA_methylase_N6_adenine_CS"/>
</dbReference>
<keyword evidence="5 8" id="KW-0949">S-adenosyl-L-methionine</keyword>
<evidence type="ECO:0000256" key="1">
    <source>
        <dbReference type="ARBA" id="ARBA00006594"/>
    </source>
</evidence>
<keyword evidence="4 8" id="KW-0808">Transferase</keyword>
<accession>A0A6B2LZM6</accession>
<dbReference type="InterPro" id="IPR029063">
    <property type="entry name" value="SAM-dependent_MTases_sf"/>
</dbReference>
<evidence type="ECO:0000256" key="2">
    <source>
        <dbReference type="ARBA" id="ARBA00011900"/>
    </source>
</evidence>
<feature type="binding site" evidence="7">
    <location>
        <position position="178"/>
    </location>
    <ligand>
        <name>S-adenosyl-L-methionine</name>
        <dbReference type="ChEBI" id="CHEBI:59789"/>
    </ligand>
</feature>
<organism evidence="9 10">
    <name type="scientific">Oceanipulchritudo coccoides</name>
    <dbReference type="NCBI Taxonomy" id="2706888"/>
    <lineage>
        <taxon>Bacteria</taxon>
        <taxon>Pseudomonadati</taxon>
        <taxon>Verrucomicrobiota</taxon>
        <taxon>Opitutia</taxon>
        <taxon>Puniceicoccales</taxon>
        <taxon>Oceanipulchritudinaceae</taxon>
        <taxon>Oceanipulchritudo</taxon>
    </lineage>
</organism>
<dbReference type="NCBIfam" id="TIGR00571">
    <property type="entry name" value="dam"/>
    <property type="match status" value="1"/>
</dbReference>
<feature type="binding site" evidence="7">
    <location>
        <position position="14"/>
    </location>
    <ligand>
        <name>S-adenosyl-L-methionine</name>
        <dbReference type="ChEBI" id="CHEBI:59789"/>
    </ligand>
</feature>
<dbReference type="GO" id="GO:1904047">
    <property type="term" value="F:S-adenosyl-L-methionine binding"/>
    <property type="evidence" value="ECO:0007669"/>
    <property type="project" value="TreeGrafter"/>
</dbReference>
<dbReference type="PIRSF" id="PIRSF000398">
    <property type="entry name" value="M_m6A_EcoRV"/>
    <property type="match status" value="1"/>
</dbReference>
<keyword evidence="3 8" id="KW-0489">Methyltransferase</keyword>
<evidence type="ECO:0000256" key="5">
    <source>
        <dbReference type="ARBA" id="ARBA00022691"/>
    </source>
</evidence>
<dbReference type="EMBL" id="JAAGNX010000001">
    <property type="protein sequence ID" value="NDV60970.1"/>
    <property type="molecule type" value="Genomic_DNA"/>
</dbReference>
<dbReference type="SUPFAM" id="SSF53335">
    <property type="entry name" value="S-adenosyl-L-methionine-dependent methyltransferases"/>
    <property type="match status" value="1"/>
</dbReference>
<protein>
    <recommendedName>
        <fullName evidence="2 8">Site-specific DNA-methyltransferase (adenine-specific)</fullName>
        <ecNumber evidence="2 8">2.1.1.72</ecNumber>
    </recommendedName>
</protein>
<dbReference type="PANTHER" id="PTHR30481:SF3">
    <property type="entry name" value="DNA ADENINE METHYLASE"/>
    <property type="match status" value="1"/>
</dbReference>
<feature type="binding site" evidence="7">
    <location>
        <position position="55"/>
    </location>
    <ligand>
        <name>S-adenosyl-L-methionine</name>
        <dbReference type="ChEBI" id="CHEBI:59789"/>
    </ligand>
</feature>
<sequence>MPEVIPFLKWAGGKRWLVSKRSDLFDFEARRYFEPFLGSGAVFFHLQPQNAIISDLNSDLIDTYIALRDFPNLVQRALQTHQKGHSKDYYYAIRAENPVTIVSRAARFLYLNRTCFNGLYRVNQQGLFNVPKGTKESVVLPTDNFGETSRVLQNVEINHCDFEETINQAREGDFIYVDPPYTVHHNTNNFIKYNEKIFSWDDQIRLAASLQDASQRGAYILISNADHNCIHELYAGDDWSVTRVYRHSRLAGNAQHRRDTSEVVISNYEVI</sequence>
<dbReference type="RefSeq" id="WP_163961467.1">
    <property type="nucleotide sequence ID" value="NZ_JAAGNX010000001.1"/>
</dbReference>
<evidence type="ECO:0000256" key="8">
    <source>
        <dbReference type="RuleBase" id="RU361257"/>
    </source>
</evidence>
<dbReference type="GO" id="GO:0032259">
    <property type="term" value="P:methylation"/>
    <property type="evidence" value="ECO:0007669"/>
    <property type="project" value="UniProtKB-KW"/>
</dbReference>
<dbReference type="PROSITE" id="PS00092">
    <property type="entry name" value="N6_MTASE"/>
    <property type="match status" value="1"/>
</dbReference>
<evidence type="ECO:0000256" key="6">
    <source>
        <dbReference type="ARBA" id="ARBA00047942"/>
    </source>
</evidence>
<name>A0A6B2LZM6_9BACT</name>
<evidence type="ECO:0000256" key="7">
    <source>
        <dbReference type="PIRSR" id="PIRSR000398-1"/>
    </source>
</evidence>
<comment type="catalytic activity">
    <reaction evidence="6 8">
        <text>a 2'-deoxyadenosine in DNA + S-adenosyl-L-methionine = an N(6)-methyl-2'-deoxyadenosine in DNA + S-adenosyl-L-homocysteine + H(+)</text>
        <dbReference type="Rhea" id="RHEA:15197"/>
        <dbReference type="Rhea" id="RHEA-COMP:12418"/>
        <dbReference type="Rhea" id="RHEA-COMP:12419"/>
        <dbReference type="ChEBI" id="CHEBI:15378"/>
        <dbReference type="ChEBI" id="CHEBI:57856"/>
        <dbReference type="ChEBI" id="CHEBI:59789"/>
        <dbReference type="ChEBI" id="CHEBI:90615"/>
        <dbReference type="ChEBI" id="CHEBI:90616"/>
        <dbReference type="EC" id="2.1.1.72"/>
    </reaction>
</comment>
<evidence type="ECO:0000313" key="9">
    <source>
        <dbReference type="EMBL" id="NDV60970.1"/>
    </source>
</evidence>